<organism evidence="1 2">
    <name type="scientific">Populus alba</name>
    <name type="common">White poplar</name>
    <dbReference type="NCBI Taxonomy" id="43335"/>
    <lineage>
        <taxon>Eukaryota</taxon>
        <taxon>Viridiplantae</taxon>
        <taxon>Streptophyta</taxon>
        <taxon>Embryophyta</taxon>
        <taxon>Tracheophyta</taxon>
        <taxon>Spermatophyta</taxon>
        <taxon>Magnoliopsida</taxon>
        <taxon>eudicotyledons</taxon>
        <taxon>Gunneridae</taxon>
        <taxon>Pentapetalae</taxon>
        <taxon>rosids</taxon>
        <taxon>fabids</taxon>
        <taxon>Malpighiales</taxon>
        <taxon>Salicaceae</taxon>
        <taxon>Saliceae</taxon>
        <taxon>Populus</taxon>
    </lineage>
</organism>
<proteinExistence type="predicted"/>
<evidence type="ECO:0000313" key="1">
    <source>
        <dbReference type="EMBL" id="KAL3611386.1"/>
    </source>
</evidence>
<reference evidence="1 2" key="1">
    <citation type="journal article" date="2024" name="Plant Biotechnol. J.">
        <title>Genome and CRISPR/Cas9 system of a widespread forest tree (Populus alba) in the world.</title>
        <authorList>
            <person name="Liu Y.J."/>
            <person name="Jiang P.F."/>
            <person name="Han X.M."/>
            <person name="Li X.Y."/>
            <person name="Wang H.M."/>
            <person name="Wang Y.J."/>
            <person name="Wang X.X."/>
            <person name="Zeng Q.Y."/>
        </authorList>
    </citation>
    <scope>NUCLEOTIDE SEQUENCE [LARGE SCALE GENOMIC DNA]</scope>
    <source>
        <strain evidence="2">cv. PAL-ZL1</strain>
    </source>
</reference>
<dbReference type="EMBL" id="RCHU02000001">
    <property type="protein sequence ID" value="KAL3611386.1"/>
    <property type="molecule type" value="Genomic_DNA"/>
</dbReference>
<name>A0ACC4D1G4_POPAL</name>
<dbReference type="Proteomes" id="UP000309997">
    <property type="component" value="Unassembled WGS sequence"/>
</dbReference>
<sequence>MIRLYYKVSPAHQWPLSLSDESASMAMTYPLSQTLDYKPPSVLKIRSSSKIGGTKPHITQLQTKKRCLRCSTLYLDKDNSPIACSFHGHTTGEKGLFSLSPPHQGIDGEWSDRSGVIVYKWNDKNNRPNTGSVNWKKRWSCCAEYGENASPCRRGWHVSYDDGFTLSKTLKTSNQASARIKPARNVKYTSSLARTPSALDIKSCKYTSDKARTHYQFRWYPFQLWRPNVLSIHQGHHTRTQQKLSCRSCHRIRAALNAVP</sequence>
<comment type="caution">
    <text evidence="1">The sequence shown here is derived from an EMBL/GenBank/DDBJ whole genome shotgun (WGS) entry which is preliminary data.</text>
</comment>
<protein>
    <submittedName>
        <fullName evidence="1">Uncharacterized protein</fullName>
    </submittedName>
</protein>
<evidence type="ECO:0000313" key="2">
    <source>
        <dbReference type="Proteomes" id="UP000309997"/>
    </source>
</evidence>
<keyword evidence="2" id="KW-1185">Reference proteome</keyword>
<gene>
    <name evidence="1" type="ORF">D5086_002406</name>
</gene>
<accession>A0ACC4D1G4</accession>